<dbReference type="GO" id="GO:0016616">
    <property type="term" value="F:oxidoreductase activity, acting on the CH-OH group of donors, NAD or NADP as acceptor"/>
    <property type="evidence" value="ECO:0007669"/>
    <property type="project" value="InterPro"/>
</dbReference>
<dbReference type="OrthoDB" id="298012at2759"/>
<dbReference type="PANTHER" id="PTHR43761">
    <property type="entry name" value="D-ISOMER SPECIFIC 2-HYDROXYACID DEHYDROGENASE FAMILY PROTEIN (AFU_ORTHOLOGUE AFUA_1G13630)"/>
    <property type="match status" value="1"/>
</dbReference>
<dbReference type="InterPro" id="IPR006140">
    <property type="entry name" value="D-isomer_DH_NAD-bd"/>
</dbReference>
<reference evidence="7 8" key="1">
    <citation type="submission" date="2017-06" db="EMBL/GenBank/DDBJ databases">
        <title>Comparative genomic analysis of Ambrosia Fusariam Clade fungi.</title>
        <authorList>
            <person name="Stajich J.E."/>
            <person name="Carrillo J."/>
            <person name="Kijimoto T."/>
            <person name="Eskalen A."/>
            <person name="O'Donnell K."/>
            <person name="Kasson M."/>
        </authorList>
    </citation>
    <scope>NUCLEOTIDE SEQUENCE [LARGE SCALE GENOMIC DNA]</scope>
    <source>
        <strain evidence="7">UCR3666</strain>
    </source>
</reference>
<sequence>MSRPATATEIPHHIVFLEAANAPLPKFAFPHTYRRHPSTQPHELPERIKDATIIILGGFAPITPEHLEHAPKLQCVAITATGFDWLDRQAFAERGISVVNCPQNNVDAVGEHFLALYFAARRKIVEVHNTVTAPERYWVKEGSLTPRWKQGAPLSCHQEVLGIIGYGSLGRKVESLARGVGFGEILIAERKGESNVREGRIYFEHLLETATTIAVCCPREPGTLGLISAPEFEMMKPEALLLNISRGGIVCESALATALKQGTIFGAATDVLETEPGGIGTTPLIPDVANGEEPVPNLTITSHIAWFSQKTIENLDRMLRLGIEGFVKDTLLEQASRATVIVHKGEVFK</sequence>
<proteinExistence type="inferred from homology"/>
<keyword evidence="8" id="KW-1185">Reference proteome</keyword>
<organism evidence="7 8">
    <name type="scientific">Fusarium kuroshium</name>
    <dbReference type="NCBI Taxonomy" id="2010991"/>
    <lineage>
        <taxon>Eukaryota</taxon>
        <taxon>Fungi</taxon>
        <taxon>Dikarya</taxon>
        <taxon>Ascomycota</taxon>
        <taxon>Pezizomycotina</taxon>
        <taxon>Sordariomycetes</taxon>
        <taxon>Hypocreomycetidae</taxon>
        <taxon>Hypocreales</taxon>
        <taxon>Nectriaceae</taxon>
        <taxon>Fusarium</taxon>
        <taxon>Fusarium solani species complex</taxon>
    </lineage>
</organism>
<comment type="similarity">
    <text evidence="1 4">Belongs to the D-isomer specific 2-hydroxyacid dehydrogenase family.</text>
</comment>
<comment type="caution">
    <text evidence="7">The sequence shown here is derived from an EMBL/GenBank/DDBJ whole genome shotgun (WGS) entry which is preliminary data.</text>
</comment>
<dbReference type="EMBL" id="NKUJ01000322">
    <property type="protein sequence ID" value="RMJ07781.1"/>
    <property type="molecule type" value="Genomic_DNA"/>
</dbReference>
<dbReference type="PANTHER" id="PTHR43761:SF1">
    <property type="entry name" value="D-ISOMER SPECIFIC 2-HYDROXYACID DEHYDROGENASE CATALYTIC DOMAIN-CONTAINING PROTEIN-RELATED"/>
    <property type="match status" value="1"/>
</dbReference>
<accession>A0A3M2RR27</accession>
<dbReference type="STRING" id="2010991.A0A3M2RR27"/>
<dbReference type="AlphaFoldDB" id="A0A3M2RR27"/>
<evidence type="ECO:0008006" key="9">
    <source>
        <dbReference type="Google" id="ProtNLM"/>
    </source>
</evidence>
<gene>
    <name evidence="7" type="ORF">CDV36_012623</name>
</gene>
<dbReference type="SUPFAM" id="SSF51735">
    <property type="entry name" value="NAD(P)-binding Rossmann-fold domains"/>
    <property type="match status" value="1"/>
</dbReference>
<evidence type="ECO:0000256" key="1">
    <source>
        <dbReference type="ARBA" id="ARBA00005854"/>
    </source>
</evidence>
<dbReference type="Proteomes" id="UP000277212">
    <property type="component" value="Unassembled WGS sequence"/>
</dbReference>
<evidence type="ECO:0000256" key="2">
    <source>
        <dbReference type="ARBA" id="ARBA00023002"/>
    </source>
</evidence>
<evidence type="ECO:0000256" key="3">
    <source>
        <dbReference type="ARBA" id="ARBA00023027"/>
    </source>
</evidence>
<evidence type="ECO:0000256" key="4">
    <source>
        <dbReference type="RuleBase" id="RU003719"/>
    </source>
</evidence>
<keyword evidence="2 4" id="KW-0560">Oxidoreductase</keyword>
<dbReference type="SUPFAM" id="SSF52283">
    <property type="entry name" value="Formate/glycerate dehydrogenase catalytic domain-like"/>
    <property type="match status" value="1"/>
</dbReference>
<evidence type="ECO:0000313" key="7">
    <source>
        <dbReference type="EMBL" id="RMJ07781.1"/>
    </source>
</evidence>
<name>A0A3M2RR27_9HYPO</name>
<feature type="domain" description="D-isomer specific 2-hydroxyacid dehydrogenase catalytic" evidence="5">
    <location>
        <begin position="36"/>
        <end position="317"/>
    </location>
</feature>
<protein>
    <recommendedName>
        <fullName evidence="9">D-isomer specific 2-hydroxyacid dehydrogenase NAD-binding domain-containing protein</fullName>
    </recommendedName>
</protein>
<dbReference type="InterPro" id="IPR006139">
    <property type="entry name" value="D-isomer_2_OHA_DH_cat_dom"/>
</dbReference>
<evidence type="ECO:0000313" key="8">
    <source>
        <dbReference type="Proteomes" id="UP000277212"/>
    </source>
</evidence>
<evidence type="ECO:0000259" key="5">
    <source>
        <dbReference type="Pfam" id="PF00389"/>
    </source>
</evidence>
<dbReference type="Pfam" id="PF02826">
    <property type="entry name" value="2-Hacid_dh_C"/>
    <property type="match status" value="1"/>
</dbReference>
<evidence type="ECO:0000259" key="6">
    <source>
        <dbReference type="Pfam" id="PF02826"/>
    </source>
</evidence>
<keyword evidence="3" id="KW-0520">NAD</keyword>
<dbReference type="InterPro" id="IPR036291">
    <property type="entry name" value="NAD(P)-bd_dom_sf"/>
</dbReference>
<feature type="domain" description="D-isomer specific 2-hydroxyacid dehydrogenase NAD-binding" evidence="6">
    <location>
        <begin position="115"/>
        <end position="305"/>
    </location>
</feature>
<dbReference type="Pfam" id="PF00389">
    <property type="entry name" value="2-Hacid_dh"/>
    <property type="match status" value="1"/>
</dbReference>
<dbReference type="GO" id="GO:0051287">
    <property type="term" value="F:NAD binding"/>
    <property type="evidence" value="ECO:0007669"/>
    <property type="project" value="InterPro"/>
</dbReference>
<dbReference type="InterPro" id="IPR050418">
    <property type="entry name" value="D-iso_2-hydroxyacid_DH_PdxB"/>
</dbReference>
<dbReference type="Gene3D" id="3.40.50.720">
    <property type="entry name" value="NAD(P)-binding Rossmann-like Domain"/>
    <property type="match status" value="2"/>
</dbReference>